<comment type="subcellular location">
    <subcellularLocation>
        <location evidence="2">Membrane</location>
        <topology evidence="2">Single-pass membrane protein</topology>
    </subcellularLocation>
</comment>
<evidence type="ECO:0000256" key="6">
    <source>
        <dbReference type="ARBA" id="ARBA00022692"/>
    </source>
</evidence>
<reference evidence="18" key="1">
    <citation type="submission" date="2023-07" db="EMBL/GenBank/DDBJ databases">
        <authorList>
            <consortium name="AG Swart"/>
            <person name="Singh M."/>
            <person name="Singh A."/>
            <person name="Seah K."/>
            <person name="Emmerich C."/>
        </authorList>
    </citation>
    <scope>NUCLEOTIDE SEQUENCE</scope>
    <source>
        <strain evidence="18">DP1</strain>
    </source>
</reference>
<evidence type="ECO:0000256" key="14">
    <source>
        <dbReference type="PROSITE-ProRule" id="PRU00175"/>
    </source>
</evidence>
<evidence type="ECO:0000259" key="16">
    <source>
        <dbReference type="PROSITE" id="PS50089"/>
    </source>
</evidence>
<evidence type="ECO:0000256" key="12">
    <source>
        <dbReference type="ARBA" id="ARBA00022989"/>
    </source>
</evidence>
<dbReference type="SUPFAM" id="SSF57850">
    <property type="entry name" value="RING/U-box"/>
    <property type="match status" value="3"/>
</dbReference>
<dbReference type="GO" id="GO:0008270">
    <property type="term" value="F:zinc ion binding"/>
    <property type="evidence" value="ECO:0007669"/>
    <property type="project" value="UniProtKB-KW"/>
</dbReference>
<evidence type="ECO:0000256" key="1">
    <source>
        <dbReference type="ARBA" id="ARBA00001798"/>
    </source>
</evidence>
<evidence type="ECO:0000256" key="2">
    <source>
        <dbReference type="ARBA" id="ARBA00004167"/>
    </source>
</evidence>
<dbReference type="Gene3D" id="3.30.40.10">
    <property type="entry name" value="Zinc/RING finger domain, C3HC4 (zinc finger)"/>
    <property type="match status" value="1"/>
</dbReference>
<dbReference type="InterPro" id="IPR044066">
    <property type="entry name" value="TRIAD_supradom"/>
</dbReference>
<dbReference type="PROSITE" id="PS51873">
    <property type="entry name" value="TRIAD"/>
    <property type="match status" value="1"/>
</dbReference>
<evidence type="ECO:0000256" key="10">
    <source>
        <dbReference type="ARBA" id="ARBA00022786"/>
    </source>
</evidence>
<sequence length="465" mass="54200">MLYSNVLHSKFSSPYDKLIGSMQEECRDYDTTLMFIMGTLYSKFRKQTKLEKILEITTIIQSKLTHCTKAETSRILRHLSCQVRVQDIFRLSYLREESRILHSKEPSTKRVEKSIHKKTLGLSKDLSKPTFSSRLKSRKPTKSNMKKRIEKSPAVSPQKTLNAKIHHEKAILETSDNRKTESKMAETKGKEKIKRVQEAIRLVRSFYNEANSAAECTKESSMEEEKEPVLMKAQSPALMKSSKEEEKVGVTETPTFNNDSNRNFSDCPICYDSIEIKDLVLTECGHMYHAECFEMYIRSKVEVKAFPINCPSLGCMKKLPESDIREVCDEKLYQKYERFEFEHFVEQNPDLYHFCPTPDCQYVFECDITTGPYKHDCKMCSETYCLKCKEKWHQGLTCEELKEIKESSPEDYDVIKVIRGSLFQRCTKCRFWVEKSEGCNHITCRCGYEFCYICGEKYQTCSHTG</sequence>
<dbReference type="PANTHER" id="PTHR22770">
    <property type="entry name" value="UBIQUITIN CONJUGATING ENZYME 7 INTERACTING PROTEIN-RELATED"/>
    <property type="match status" value="1"/>
</dbReference>
<keyword evidence="8" id="KW-0677">Repeat</keyword>
<dbReference type="Gene3D" id="1.20.120.1750">
    <property type="match status" value="1"/>
</dbReference>
<keyword evidence="5" id="KW-0808">Transferase</keyword>
<feature type="compositionally biased region" description="Basic and acidic residues" evidence="15">
    <location>
        <begin position="217"/>
        <end position="229"/>
    </location>
</feature>
<dbReference type="EMBL" id="CAMPGE010009241">
    <property type="protein sequence ID" value="CAI2368115.1"/>
    <property type="molecule type" value="Genomic_DNA"/>
</dbReference>
<feature type="region of interest" description="Disordered" evidence="15">
    <location>
        <begin position="217"/>
        <end position="254"/>
    </location>
</feature>
<feature type="region of interest" description="Disordered" evidence="15">
    <location>
        <begin position="125"/>
        <end position="190"/>
    </location>
</feature>
<evidence type="ECO:0000256" key="9">
    <source>
        <dbReference type="ARBA" id="ARBA00022771"/>
    </source>
</evidence>
<dbReference type="GO" id="GO:0031090">
    <property type="term" value="C:organelle membrane"/>
    <property type="evidence" value="ECO:0007669"/>
    <property type="project" value="UniProtKB-ARBA"/>
</dbReference>
<gene>
    <name evidence="18" type="ORF">ECRASSUSDP1_LOCUS9404</name>
</gene>
<dbReference type="CDD" id="cd20335">
    <property type="entry name" value="BRcat_RBR"/>
    <property type="match status" value="1"/>
</dbReference>
<evidence type="ECO:0000256" key="4">
    <source>
        <dbReference type="ARBA" id="ARBA00012251"/>
    </source>
</evidence>
<comment type="pathway">
    <text evidence="3">Protein modification; protein ubiquitination.</text>
</comment>
<evidence type="ECO:0000259" key="17">
    <source>
        <dbReference type="PROSITE" id="PS51873"/>
    </source>
</evidence>
<evidence type="ECO:0000256" key="11">
    <source>
        <dbReference type="ARBA" id="ARBA00022833"/>
    </source>
</evidence>
<keyword evidence="11" id="KW-0862">Zinc</keyword>
<dbReference type="InterPro" id="IPR002867">
    <property type="entry name" value="IBR_dom"/>
</dbReference>
<feature type="domain" description="RING-type" evidence="16">
    <location>
        <begin position="267"/>
        <end position="311"/>
    </location>
</feature>
<evidence type="ECO:0000313" key="19">
    <source>
        <dbReference type="Proteomes" id="UP001295684"/>
    </source>
</evidence>
<comment type="caution">
    <text evidence="18">The sequence shown here is derived from an EMBL/GenBank/DDBJ whole genome shotgun (WGS) entry which is preliminary data.</text>
</comment>
<organism evidence="18 19">
    <name type="scientific">Euplotes crassus</name>
    <dbReference type="NCBI Taxonomy" id="5936"/>
    <lineage>
        <taxon>Eukaryota</taxon>
        <taxon>Sar</taxon>
        <taxon>Alveolata</taxon>
        <taxon>Ciliophora</taxon>
        <taxon>Intramacronucleata</taxon>
        <taxon>Spirotrichea</taxon>
        <taxon>Hypotrichia</taxon>
        <taxon>Euplotida</taxon>
        <taxon>Euplotidae</taxon>
        <taxon>Moneuplotes</taxon>
    </lineage>
</organism>
<dbReference type="GO" id="GO:0061630">
    <property type="term" value="F:ubiquitin protein ligase activity"/>
    <property type="evidence" value="ECO:0007669"/>
    <property type="project" value="UniProtKB-EC"/>
</dbReference>
<dbReference type="CDD" id="cd22584">
    <property type="entry name" value="Rcat_RBR_unk"/>
    <property type="match status" value="1"/>
</dbReference>
<feature type="domain" description="RING-type" evidence="17">
    <location>
        <begin position="263"/>
        <end position="465"/>
    </location>
</feature>
<dbReference type="FunFam" id="3.30.40.10:FF:000051">
    <property type="entry name" value="RBR-type E3 ubiquitin transferase"/>
    <property type="match status" value="1"/>
</dbReference>
<evidence type="ECO:0000256" key="8">
    <source>
        <dbReference type="ARBA" id="ARBA00022737"/>
    </source>
</evidence>
<dbReference type="InterPro" id="IPR013083">
    <property type="entry name" value="Znf_RING/FYVE/PHD"/>
</dbReference>
<feature type="compositionally biased region" description="Basic and acidic residues" evidence="15">
    <location>
        <begin position="168"/>
        <end position="190"/>
    </location>
</feature>
<dbReference type="SMART" id="SM00647">
    <property type="entry name" value="IBR"/>
    <property type="match status" value="2"/>
</dbReference>
<dbReference type="GO" id="GO:0000151">
    <property type="term" value="C:ubiquitin ligase complex"/>
    <property type="evidence" value="ECO:0007669"/>
    <property type="project" value="TreeGrafter"/>
</dbReference>
<dbReference type="Pfam" id="PF13639">
    <property type="entry name" value="zf-RING_2"/>
    <property type="match status" value="1"/>
</dbReference>
<dbReference type="GO" id="GO:0043161">
    <property type="term" value="P:proteasome-mediated ubiquitin-dependent protein catabolic process"/>
    <property type="evidence" value="ECO:0007669"/>
    <property type="project" value="TreeGrafter"/>
</dbReference>
<proteinExistence type="predicted"/>
<feature type="compositionally biased region" description="Basic residues" evidence="15">
    <location>
        <begin position="135"/>
        <end position="149"/>
    </location>
</feature>
<keyword evidence="12" id="KW-1133">Transmembrane helix</keyword>
<dbReference type="AlphaFoldDB" id="A0AAD1UNA0"/>
<accession>A0AAD1UNA0</accession>
<dbReference type="PROSITE" id="PS50089">
    <property type="entry name" value="ZF_RING_2"/>
    <property type="match status" value="1"/>
</dbReference>
<dbReference type="InterPro" id="IPR001841">
    <property type="entry name" value="Znf_RING"/>
</dbReference>
<dbReference type="SMART" id="SM00184">
    <property type="entry name" value="RING"/>
    <property type="match status" value="1"/>
</dbReference>
<evidence type="ECO:0000256" key="15">
    <source>
        <dbReference type="SAM" id="MobiDB-lite"/>
    </source>
</evidence>
<protein>
    <recommendedName>
        <fullName evidence="4">RBR-type E3 ubiquitin transferase</fullName>
        <ecNumber evidence="4">2.3.2.31</ecNumber>
    </recommendedName>
</protein>
<comment type="catalytic activity">
    <reaction evidence="1">
        <text>[E2 ubiquitin-conjugating enzyme]-S-ubiquitinyl-L-cysteine + [acceptor protein]-L-lysine = [E2 ubiquitin-conjugating enzyme]-L-cysteine + [acceptor protein]-N(6)-ubiquitinyl-L-lysine.</text>
        <dbReference type="EC" id="2.3.2.31"/>
    </reaction>
</comment>
<dbReference type="Proteomes" id="UP001295684">
    <property type="component" value="Unassembled WGS sequence"/>
</dbReference>
<dbReference type="PANTHER" id="PTHR22770:SF13">
    <property type="entry name" value="RING-TYPE DOMAIN-CONTAINING PROTEIN"/>
    <property type="match status" value="1"/>
</dbReference>
<keyword evidence="6" id="KW-0812">Transmembrane</keyword>
<keyword evidence="19" id="KW-1185">Reference proteome</keyword>
<evidence type="ECO:0000256" key="3">
    <source>
        <dbReference type="ARBA" id="ARBA00004906"/>
    </source>
</evidence>
<keyword evidence="13" id="KW-0472">Membrane</keyword>
<evidence type="ECO:0000256" key="7">
    <source>
        <dbReference type="ARBA" id="ARBA00022723"/>
    </source>
</evidence>
<keyword evidence="9 14" id="KW-0863">Zinc-finger</keyword>
<dbReference type="EC" id="2.3.2.31" evidence="4"/>
<dbReference type="Pfam" id="PF01485">
    <property type="entry name" value="IBR"/>
    <property type="match status" value="1"/>
</dbReference>
<dbReference type="GO" id="GO:0097039">
    <property type="term" value="P:protein linear polyubiquitination"/>
    <property type="evidence" value="ECO:0007669"/>
    <property type="project" value="TreeGrafter"/>
</dbReference>
<dbReference type="GO" id="GO:0043130">
    <property type="term" value="F:ubiquitin binding"/>
    <property type="evidence" value="ECO:0007669"/>
    <property type="project" value="TreeGrafter"/>
</dbReference>
<dbReference type="GO" id="GO:0005737">
    <property type="term" value="C:cytoplasm"/>
    <property type="evidence" value="ECO:0007669"/>
    <property type="project" value="UniProtKB-ARBA"/>
</dbReference>
<evidence type="ECO:0000256" key="5">
    <source>
        <dbReference type="ARBA" id="ARBA00022679"/>
    </source>
</evidence>
<dbReference type="Pfam" id="PF26200">
    <property type="entry name" value="Rcat_RNF216"/>
    <property type="match status" value="1"/>
</dbReference>
<keyword evidence="7" id="KW-0479">Metal-binding</keyword>
<evidence type="ECO:0000313" key="18">
    <source>
        <dbReference type="EMBL" id="CAI2368115.1"/>
    </source>
</evidence>
<dbReference type="InterPro" id="IPR051628">
    <property type="entry name" value="LUBAC_E3_Ligases"/>
</dbReference>
<evidence type="ECO:0000256" key="13">
    <source>
        <dbReference type="ARBA" id="ARBA00023136"/>
    </source>
</evidence>
<keyword evidence="10" id="KW-0833">Ubl conjugation pathway</keyword>
<name>A0AAD1UNA0_EUPCR</name>